<gene>
    <name evidence="1" type="ORF">DFQ14_102575</name>
</gene>
<dbReference type="Proteomes" id="UP000253495">
    <property type="component" value="Unassembled WGS sequence"/>
</dbReference>
<comment type="caution">
    <text evidence="1">The sequence shown here is derived from an EMBL/GenBank/DDBJ whole genome shotgun (WGS) entry which is preliminary data.</text>
</comment>
<accession>A0A368VZK1</accession>
<dbReference type="EMBL" id="QPJC01000002">
    <property type="protein sequence ID" value="RCW46272.1"/>
    <property type="molecule type" value="Genomic_DNA"/>
</dbReference>
<dbReference type="RefSeq" id="WP_114452050.1">
    <property type="nucleotide sequence ID" value="NZ_QPJC01000002.1"/>
</dbReference>
<dbReference type="AlphaFoldDB" id="A0A368VZK1"/>
<sequence length="76" mass="8118">MNPPARWAGWLPARDHRDPDMHLLLVRYSNGACGVAVAPGEPSRAPTEHSRCAVCAGLAEPATAQPPLPRRAAARQ</sequence>
<keyword evidence="2" id="KW-1185">Reference proteome</keyword>
<protein>
    <submittedName>
        <fullName evidence="1">Uncharacterized protein</fullName>
    </submittedName>
</protein>
<name>A0A368VZK1_9ACTN</name>
<proteinExistence type="predicted"/>
<organism evidence="1 2">
    <name type="scientific">Halopolyspora algeriensis</name>
    <dbReference type="NCBI Taxonomy" id="1500506"/>
    <lineage>
        <taxon>Bacteria</taxon>
        <taxon>Bacillati</taxon>
        <taxon>Actinomycetota</taxon>
        <taxon>Actinomycetes</taxon>
        <taxon>Actinomycetes incertae sedis</taxon>
        <taxon>Halopolyspora</taxon>
    </lineage>
</organism>
<evidence type="ECO:0000313" key="1">
    <source>
        <dbReference type="EMBL" id="RCW46272.1"/>
    </source>
</evidence>
<evidence type="ECO:0000313" key="2">
    <source>
        <dbReference type="Proteomes" id="UP000253495"/>
    </source>
</evidence>
<reference evidence="1 2" key="1">
    <citation type="submission" date="2018-07" db="EMBL/GenBank/DDBJ databases">
        <title>Genomic Encyclopedia of Type Strains, Phase III (KMG-III): the genomes of soil and plant-associated and newly described type strains.</title>
        <authorList>
            <person name="Whitman W."/>
        </authorList>
    </citation>
    <scope>NUCLEOTIDE SEQUENCE [LARGE SCALE GENOMIC DNA]</scope>
    <source>
        <strain evidence="1 2">CECT 8575</strain>
    </source>
</reference>